<keyword evidence="1" id="KW-1133">Transmembrane helix</keyword>
<dbReference type="EMBL" id="CP002861">
    <property type="protein sequence ID" value="AEI52021.1"/>
    <property type="molecule type" value="Genomic_DNA"/>
</dbReference>
<dbReference type="Proteomes" id="UP000000493">
    <property type="component" value="Plasmid pRUNSL02"/>
</dbReference>
<dbReference type="RefSeq" id="WP_013931203.1">
    <property type="nucleotide sequence ID" value="NC_015704.1"/>
</dbReference>
<name>A0A7U3ZRH8_RUNSL</name>
<gene>
    <name evidence="2" type="ordered locus">Runsl_5884</name>
</gene>
<accession>A0A7U3ZRH8</accession>
<dbReference type="KEGG" id="rsi:Runsl_5884"/>
<feature type="transmembrane region" description="Helical" evidence="1">
    <location>
        <begin position="91"/>
        <end position="107"/>
    </location>
</feature>
<evidence type="ECO:0000313" key="3">
    <source>
        <dbReference type="Proteomes" id="UP000000493"/>
    </source>
</evidence>
<feature type="transmembrane region" description="Helical" evidence="1">
    <location>
        <begin position="42"/>
        <end position="60"/>
    </location>
</feature>
<geneLocation type="plasmid" evidence="2 3">
    <name>pRUNSL02</name>
</geneLocation>
<evidence type="ECO:0000256" key="1">
    <source>
        <dbReference type="SAM" id="Phobius"/>
    </source>
</evidence>
<keyword evidence="1" id="KW-0812">Transmembrane</keyword>
<organism evidence="2 3">
    <name type="scientific">Runella slithyformis (strain ATCC 29530 / DSM 19594 / LMG 11500 / NCIMB 11436 / LSU 4)</name>
    <dbReference type="NCBI Taxonomy" id="761193"/>
    <lineage>
        <taxon>Bacteria</taxon>
        <taxon>Pseudomonadati</taxon>
        <taxon>Bacteroidota</taxon>
        <taxon>Cytophagia</taxon>
        <taxon>Cytophagales</taxon>
        <taxon>Spirosomataceae</taxon>
        <taxon>Runella</taxon>
    </lineage>
</organism>
<reference evidence="3" key="1">
    <citation type="submission" date="2011-06" db="EMBL/GenBank/DDBJ databases">
        <title>The complete genome of plasmid 2 of Runella slithyformis DSM 19594.</title>
        <authorList>
            <consortium name="US DOE Joint Genome Institute (JGI-PGF)"/>
            <person name="Lucas S."/>
            <person name="Han J."/>
            <person name="Lapidus A."/>
            <person name="Bruce D."/>
            <person name="Goodwin L."/>
            <person name="Pitluck S."/>
            <person name="Peters L."/>
            <person name="Kyrpides N."/>
            <person name="Mavromatis K."/>
            <person name="Ivanova N."/>
            <person name="Ovchinnikova G."/>
            <person name="Zhang X."/>
            <person name="Misra M."/>
            <person name="Detter J.C."/>
            <person name="Tapia R."/>
            <person name="Han C."/>
            <person name="Land M."/>
            <person name="Hauser L."/>
            <person name="Markowitz V."/>
            <person name="Cheng J.-F."/>
            <person name="Hugenholtz P."/>
            <person name="Woyke T."/>
            <person name="Wu D."/>
            <person name="Tindall B."/>
            <person name="Faehrich R."/>
            <person name="Brambilla E."/>
            <person name="Klenk H.-P."/>
            <person name="Eisen J.A."/>
        </authorList>
    </citation>
    <scope>NUCLEOTIDE SEQUENCE [LARGE SCALE GENOMIC DNA]</scope>
    <source>
        <strain evidence="3">ATCC 29530 / DSM 19594 / LMG 11500 / NCIMB 11436 / LSU 4</strain>
        <plasmid evidence="3">pRUNSL02</plasmid>
    </source>
</reference>
<feature type="transmembrane region" description="Helical" evidence="1">
    <location>
        <begin position="67"/>
        <end position="85"/>
    </location>
</feature>
<sequence>MKLEYGKHYSEIDYPIGVLDYEALAIGIFAGYKVCQVYDLHWSYGLLTFFVAAVTFWALIQVKFIRLILIWGLTLIIGFLTYYMVQDSVDNFMGIVAGSLIGALIYYKHTNDYKVYLYYQHLKKRMKEDEGKDSKALELRRAFENK</sequence>
<dbReference type="AlphaFoldDB" id="A0A7U3ZRH8"/>
<keyword evidence="1" id="KW-0472">Membrane</keyword>
<proteinExistence type="predicted"/>
<keyword evidence="3" id="KW-1185">Reference proteome</keyword>
<keyword evidence="2" id="KW-0614">Plasmid</keyword>
<protein>
    <submittedName>
        <fullName evidence="2">Uncharacterized protein</fullName>
    </submittedName>
</protein>
<reference evidence="2 3" key="2">
    <citation type="journal article" date="2012" name="Stand. Genomic Sci.">
        <title>Complete genome sequence of the aquatic bacterium Runella slithyformis type strain (LSU 4(T)).</title>
        <authorList>
            <person name="Copeland A."/>
            <person name="Zhang X."/>
            <person name="Misra M."/>
            <person name="Lapidus A."/>
            <person name="Nolan M."/>
            <person name="Lucas S."/>
            <person name="Deshpande S."/>
            <person name="Cheng J.F."/>
            <person name="Tapia R."/>
            <person name="Goodwin L.A."/>
            <person name="Pitluck S."/>
            <person name="Liolios K."/>
            <person name="Pagani I."/>
            <person name="Ivanova N."/>
            <person name="Mikhailova N."/>
            <person name="Pati A."/>
            <person name="Chen A."/>
            <person name="Palaniappan K."/>
            <person name="Land M."/>
            <person name="Hauser L."/>
            <person name="Pan C."/>
            <person name="Jeffries C.D."/>
            <person name="Detter J.C."/>
            <person name="Brambilla E.M."/>
            <person name="Rohde M."/>
            <person name="Djao O.D."/>
            <person name="Goker M."/>
            <person name="Sikorski J."/>
            <person name="Tindall B.J."/>
            <person name="Woyke T."/>
            <person name="Bristow J."/>
            <person name="Eisen J.A."/>
            <person name="Markowitz V."/>
            <person name="Hugenholtz P."/>
            <person name="Kyrpides N.C."/>
            <person name="Klenk H.P."/>
            <person name="Mavromatis K."/>
        </authorList>
    </citation>
    <scope>NUCLEOTIDE SEQUENCE [LARGE SCALE GENOMIC DNA]</scope>
    <source>
        <strain evidence="3">ATCC 29530 / DSM 19594 / LMG 11500 / NCIMB 11436 / LSU 4</strain>
    </source>
</reference>
<evidence type="ECO:0000313" key="2">
    <source>
        <dbReference type="EMBL" id="AEI52021.1"/>
    </source>
</evidence>